<dbReference type="PIRSF" id="PIRSF037785">
    <property type="entry name" value="RecU"/>
    <property type="match status" value="1"/>
</dbReference>
<dbReference type="Proteomes" id="UP000886833">
    <property type="component" value="Unassembled WGS sequence"/>
</dbReference>
<dbReference type="GO" id="GO:0000287">
    <property type="term" value="F:magnesium ion binding"/>
    <property type="evidence" value="ECO:0007669"/>
    <property type="project" value="UniProtKB-UniRule"/>
</dbReference>
<keyword evidence="6 13" id="KW-0227">DNA damage</keyword>
<reference evidence="15" key="1">
    <citation type="submission" date="2020-10" db="EMBL/GenBank/DDBJ databases">
        <authorList>
            <person name="Gilroy R."/>
        </authorList>
    </citation>
    <scope>NUCLEOTIDE SEQUENCE</scope>
    <source>
        <strain evidence="15">CHK195-26880</strain>
    </source>
</reference>
<accession>A0A9D1GBP1</accession>
<dbReference type="GO" id="GO:0003676">
    <property type="term" value="F:nucleic acid binding"/>
    <property type="evidence" value="ECO:0007669"/>
    <property type="project" value="InterPro"/>
</dbReference>
<comment type="catalytic activity">
    <reaction evidence="13">
        <text>Endonucleolytic cleavage at a junction such as a reciprocal single-stranded crossover between two homologous DNA duplexes (Holliday junction).</text>
        <dbReference type="EC" id="3.1.21.10"/>
    </reaction>
</comment>
<dbReference type="GO" id="GO:0006281">
    <property type="term" value="P:DNA repair"/>
    <property type="evidence" value="ECO:0007669"/>
    <property type="project" value="UniProtKB-UniRule"/>
</dbReference>
<dbReference type="NCBIfam" id="NF002584">
    <property type="entry name" value="PRK02234.1-5"/>
    <property type="match status" value="1"/>
</dbReference>
<dbReference type="NCBIfam" id="NF002581">
    <property type="entry name" value="PRK02234.1-2"/>
    <property type="match status" value="1"/>
</dbReference>
<evidence type="ECO:0000256" key="10">
    <source>
        <dbReference type="ARBA" id="ARBA00023204"/>
    </source>
</evidence>
<feature type="site" description="Transition state stabilizer" evidence="13">
    <location>
        <position position="94"/>
    </location>
</feature>
<evidence type="ECO:0000256" key="14">
    <source>
        <dbReference type="NCBIfam" id="TIGR00648"/>
    </source>
</evidence>
<dbReference type="CDD" id="cd22354">
    <property type="entry name" value="RecU-like"/>
    <property type="match status" value="1"/>
</dbReference>
<keyword evidence="5 13" id="KW-0255">Endonuclease</keyword>
<dbReference type="InterPro" id="IPR004612">
    <property type="entry name" value="Resolv_RecU"/>
</dbReference>
<keyword evidence="7 13" id="KW-0378">Hydrolase</keyword>
<keyword evidence="8 13" id="KW-0460">Magnesium</keyword>
<reference evidence="15" key="2">
    <citation type="journal article" date="2021" name="PeerJ">
        <title>Extensive microbial diversity within the chicken gut microbiome revealed by metagenomics and culture.</title>
        <authorList>
            <person name="Gilroy R."/>
            <person name="Ravi A."/>
            <person name="Getino M."/>
            <person name="Pursley I."/>
            <person name="Horton D.L."/>
            <person name="Alikhan N.F."/>
            <person name="Baker D."/>
            <person name="Gharbi K."/>
            <person name="Hall N."/>
            <person name="Watson M."/>
            <person name="Adriaenssens E.M."/>
            <person name="Foster-Nyarko E."/>
            <person name="Jarju S."/>
            <person name="Secka A."/>
            <person name="Antonio M."/>
            <person name="Oren A."/>
            <person name="Chaudhuri R.R."/>
            <person name="La Ragione R."/>
            <person name="Hildebrand F."/>
            <person name="Pallen M.J."/>
        </authorList>
    </citation>
    <scope>NUCLEOTIDE SEQUENCE</scope>
    <source>
        <strain evidence="15">CHK195-26880</strain>
    </source>
</reference>
<evidence type="ECO:0000256" key="6">
    <source>
        <dbReference type="ARBA" id="ARBA00022763"/>
    </source>
</evidence>
<proteinExistence type="inferred from homology"/>
<comment type="cofactor">
    <cofactor evidence="13">
        <name>Mg(2+)</name>
        <dbReference type="ChEBI" id="CHEBI:18420"/>
    </cofactor>
    <text evidence="13">Binds 1 Mg(2+) ion per subunit.</text>
</comment>
<dbReference type="HAMAP" id="MF_00130">
    <property type="entry name" value="RecU"/>
    <property type="match status" value="1"/>
</dbReference>
<comment type="subcellular location">
    <subcellularLocation>
        <location evidence="1 13">Cytoplasm</location>
    </subcellularLocation>
</comment>
<evidence type="ECO:0000256" key="4">
    <source>
        <dbReference type="ARBA" id="ARBA00022723"/>
    </source>
</evidence>
<dbReference type="EMBL" id="DVKQ01000049">
    <property type="protein sequence ID" value="HIT37567.1"/>
    <property type="molecule type" value="Genomic_DNA"/>
</dbReference>
<dbReference type="EC" id="3.1.21.10" evidence="13 14"/>
<dbReference type="SUPFAM" id="SSF52980">
    <property type="entry name" value="Restriction endonuclease-like"/>
    <property type="match status" value="1"/>
</dbReference>
<dbReference type="InterPro" id="IPR011856">
    <property type="entry name" value="tRNA_endonuc-like_dom_sf"/>
</dbReference>
<evidence type="ECO:0000256" key="9">
    <source>
        <dbReference type="ARBA" id="ARBA00023172"/>
    </source>
</evidence>
<keyword evidence="2 13" id="KW-0963">Cytoplasm</keyword>
<evidence type="ECO:0000256" key="8">
    <source>
        <dbReference type="ARBA" id="ARBA00022842"/>
    </source>
</evidence>
<evidence type="ECO:0000256" key="7">
    <source>
        <dbReference type="ARBA" id="ARBA00022801"/>
    </source>
</evidence>
<comment type="function">
    <text evidence="13">Endonuclease that resolves Holliday junction intermediates in genetic recombination. Cleaves mobile four-strand junctions by introducing symmetrical nicks in paired strands. Promotes annealing of linear ssDNA with homologous dsDNA. Required for DNA repair, homologous recombination and chromosome segregation.</text>
</comment>
<keyword evidence="4 13" id="KW-0479">Metal-binding</keyword>
<dbReference type="GO" id="GO:0006310">
    <property type="term" value="P:DNA recombination"/>
    <property type="evidence" value="ECO:0007669"/>
    <property type="project" value="UniProtKB-UniRule"/>
</dbReference>
<feature type="binding site" evidence="13">
    <location>
        <position position="92"/>
    </location>
    <ligand>
        <name>Mg(2+)</name>
        <dbReference type="ChEBI" id="CHEBI:18420"/>
    </ligand>
</feature>
<dbReference type="GO" id="GO:0008821">
    <property type="term" value="F:crossover junction DNA endonuclease activity"/>
    <property type="evidence" value="ECO:0007669"/>
    <property type="project" value="UniProtKB-EC"/>
</dbReference>
<keyword evidence="9 13" id="KW-0233">DNA recombination</keyword>
<evidence type="ECO:0000313" key="16">
    <source>
        <dbReference type="Proteomes" id="UP000886833"/>
    </source>
</evidence>
<keyword evidence="3 13" id="KW-0540">Nuclease</keyword>
<dbReference type="Gene3D" id="3.40.1350.10">
    <property type="match status" value="1"/>
</dbReference>
<evidence type="ECO:0000256" key="12">
    <source>
        <dbReference type="ARBA" id="ARBA00029523"/>
    </source>
</evidence>
<name>A0A9D1GBP1_9FIRM</name>
<sequence length="195" mass="23095">MKMNYPTGIKKSHEQIINYSHRGMTLEDDINETNSYYRDKDIAYIYKKPTPIKVTKVDFRKDRTSTIKEAFYMEPSTTDYNGIYKGYYIDFEAKETKNKTSFPLANIHKHQIKHLENITNHGGIGFIIVRFSVLNKTYLLKAEDLFSFTKDNERKSIPIDFFNKKGYLLKEKYRPRLDYLTVVDEFLEVKDNGKN</sequence>
<evidence type="ECO:0000256" key="1">
    <source>
        <dbReference type="ARBA" id="ARBA00004496"/>
    </source>
</evidence>
<comment type="similarity">
    <text evidence="11 13">Belongs to the RecU family.</text>
</comment>
<evidence type="ECO:0000256" key="2">
    <source>
        <dbReference type="ARBA" id="ARBA00022490"/>
    </source>
</evidence>
<protein>
    <recommendedName>
        <fullName evidence="12 13">Holliday junction resolvase RecU</fullName>
        <ecNumber evidence="13 14">3.1.21.10</ecNumber>
    </recommendedName>
    <alternativeName>
        <fullName evidence="13">Recombination protein U homolog</fullName>
    </alternativeName>
</protein>
<evidence type="ECO:0000256" key="11">
    <source>
        <dbReference type="ARBA" id="ARBA00023447"/>
    </source>
</evidence>
<dbReference type="GO" id="GO:0007059">
    <property type="term" value="P:chromosome segregation"/>
    <property type="evidence" value="ECO:0007669"/>
    <property type="project" value="UniProtKB-UniRule"/>
</dbReference>
<gene>
    <name evidence="13 15" type="primary">recU</name>
    <name evidence="15" type="ORF">IAB59_03700</name>
</gene>
<comment type="caution">
    <text evidence="15">The sequence shown here is derived from an EMBL/GenBank/DDBJ whole genome shotgun (WGS) entry which is preliminary data.</text>
</comment>
<dbReference type="InterPro" id="IPR011335">
    <property type="entry name" value="Restrct_endonuc-II-like"/>
</dbReference>
<evidence type="ECO:0000256" key="5">
    <source>
        <dbReference type="ARBA" id="ARBA00022759"/>
    </source>
</evidence>
<feature type="binding site" evidence="13">
    <location>
        <position position="111"/>
    </location>
    <ligand>
        <name>Mg(2+)</name>
        <dbReference type="ChEBI" id="CHEBI:18420"/>
    </ligand>
</feature>
<feature type="binding site" evidence="13">
    <location>
        <position position="77"/>
    </location>
    <ligand>
        <name>Mg(2+)</name>
        <dbReference type="ChEBI" id="CHEBI:18420"/>
    </ligand>
</feature>
<dbReference type="GO" id="GO:0005737">
    <property type="term" value="C:cytoplasm"/>
    <property type="evidence" value="ECO:0007669"/>
    <property type="project" value="UniProtKB-SubCell"/>
</dbReference>
<evidence type="ECO:0000313" key="15">
    <source>
        <dbReference type="EMBL" id="HIT37567.1"/>
    </source>
</evidence>
<organism evidence="15 16">
    <name type="scientific">Candidatus Onthousia faecipullorum</name>
    <dbReference type="NCBI Taxonomy" id="2840887"/>
    <lineage>
        <taxon>Bacteria</taxon>
        <taxon>Bacillati</taxon>
        <taxon>Bacillota</taxon>
        <taxon>Bacilli</taxon>
        <taxon>Candidatus Onthousia</taxon>
    </lineage>
</organism>
<feature type="binding site" evidence="13">
    <location>
        <position position="79"/>
    </location>
    <ligand>
        <name>Mg(2+)</name>
        <dbReference type="ChEBI" id="CHEBI:18420"/>
    </ligand>
</feature>
<evidence type="ECO:0000256" key="3">
    <source>
        <dbReference type="ARBA" id="ARBA00022722"/>
    </source>
</evidence>
<dbReference type="NCBIfam" id="TIGR00648">
    <property type="entry name" value="recU"/>
    <property type="match status" value="1"/>
</dbReference>
<keyword evidence="10 13" id="KW-0234">DNA repair</keyword>
<evidence type="ECO:0000256" key="13">
    <source>
        <dbReference type="HAMAP-Rule" id="MF_00130"/>
    </source>
</evidence>
<dbReference type="AlphaFoldDB" id="A0A9D1GBP1"/>
<dbReference type="Pfam" id="PF03838">
    <property type="entry name" value="RecU"/>
    <property type="match status" value="1"/>
</dbReference>